<feature type="compositionally biased region" description="Polar residues" evidence="1">
    <location>
        <begin position="414"/>
        <end position="433"/>
    </location>
</feature>
<feature type="compositionally biased region" description="Polar residues" evidence="1">
    <location>
        <begin position="294"/>
        <end position="315"/>
    </location>
</feature>
<name>M7TXU3_BOTF1</name>
<feature type="region of interest" description="Disordered" evidence="1">
    <location>
        <begin position="805"/>
        <end position="841"/>
    </location>
</feature>
<organism evidence="2 3">
    <name type="scientific">Botryotinia fuckeliana (strain BcDW1)</name>
    <name type="common">Noble rot fungus</name>
    <name type="synonym">Botrytis cinerea</name>
    <dbReference type="NCBI Taxonomy" id="1290391"/>
    <lineage>
        <taxon>Eukaryota</taxon>
        <taxon>Fungi</taxon>
        <taxon>Dikarya</taxon>
        <taxon>Ascomycota</taxon>
        <taxon>Pezizomycotina</taxon>
        <taxon>Leotiomycetes</taxon>
        <taxon>Helotiales</taxon>
        <taxon>Sclerotiniaceae</taxon>
        <taxon>Botrytis</taxon>
    </lineage>
</organism>
<feature type="compositionally biased region" description="Basic and acidic residues" evidence="1">
    <location>
        <begin position="685"/>
        <end position="697"/>
    </location>
</feature>
<feature type="compositionally biased region" description="Polar residues" evidence="1">
    <location>
        <begin position="814"/>
        <end position="831"/>
    </location>
</feature>
<feature type="region of interest" description="Disordered" evidence="1">
    <location>
        <begin position="652"/>
        <end position="702"/>
    </location>
</feature>
<feature type="region of interest" description="Disordered" evidence="1">
    <location>
        <begin position="414"/>
        <end position="590"/>
    </location>
</feature>
<protein>
    <recommendedName>
        <fullName evidence="4">Telomere replication protein EST3</fullName>
    </recommendedName>
</protein>
<feature type="region of interest" description="Disordered" evidence="1">
    <location>
        <begin position="294"/>
        <end position="327"/>
    </location>
</feature>
<dbReference type="Proteomes" id="UP000012045">
    <property type="component" value="Unassembled WGS sequence"/>
</dbReference>
<evidence type="ECO:0008006" key="4">
    <source>
        <dbReference type="Google" id="ProtNLM"/>
    </source>
</evidence>
<feature type="compositionally biased region" description="Basic and acidic residues" evidence="1">
    <location>
        <begin position="757"/>
        <end position="773"/>
    </location>
</feature>
<reference evidence="3" key="1">
    <citation type="journal article" date="2013" name="Genome Announc.">
        <title>Draft genome sequence of Botrytis cinerea BcDW1, inoculum for noble rot of grape berries.</title>
        <authorList>
            <person name="Blanco-Ulate B."/>
            <person name="Allen G."/>
            <person name="Powell A.L."/>
            <person name="Cantu D."/>
        </authorList>
    </citation>
    <scope>NUCLEOTIDE SEQUENCE [LARGE SCALE GENOMIC DNA]</scope>
    <source>
        <strain evidence="3">BcDW1</strain>
    </source>
</reference>
<accession>M7TXU3</accession>
<evidence type="ECO:0000256" key="1">
    <source>
        <dbReference type="SAM" id="MobiDB-lite"/>
    </source>
</evidence>
<feature type="compositionally biased region" description="Polar residues" evidence="1">
    <location>
        <begin position="1107"/>
        <end position="1131"/>
    </location>
</feature>
<feature type="compositionally biased region" description="Polar residues" evidence="1">
    <location>
        <begin position="1238"/>
        <end position="1255"/>
    </location>
</feature>
<feature type="compositionally biased region" description="Basic and acidic residues" evidence="1">
    <location>
        <begin position="561"/>
        <end position="585"/>
    </location>
</feature>
<dbReference type="OrthoDB" id="3538943at2759"/>
<feature type="compositionally biased region" description="Basic and acidic residues" evidence="1">
    <location>
        <begin position="523"/>
        <end position="534"/>
    </location>
</feature>
<dbReference type="EMBL" id="KB707785">
    <property type="protein sequence ID" value="EMR88496.1"/>
    <property type="molecule type" value="Genomic_DNA"/>
</dbReference>
<evidence type="ECO:0000313" key="3">
    <source>
        <dbReference type="Proteomes" id="UP000012045"/>
    </source>
</evidence>
<proteinExistence type="predicted"/>
<dbReference type="STRING" id="1290391.M7TXU3"/>
<feature type="region of interest" description="Disordered" evidence="1">
    <location>
        <begin position="942"/>
        <end position="973"/>
    </location>
</feature>
<feature type="region of interest" description="Disordered" evidence="1">
    <location>
        <begin position="1367"/>
        <end position="1396"/>
    </location>
</feature>
<evidence type="ECO:0000313" key="2">
    <source>
        <dbReference type="EMBL" id="EMR88496.1"/>
    </source>
</evidence>
<feature type="compositionally biased region" description="Polar residues" evidence="1">
    <location>
        <begin position="509"/>
        <end position="519"/>
    </location>
</feature>
<feature type="region of interest" description="Disordered" evidence="1">
    <location>
        <begin position="1096"/>
        <end position="1345"/>
    </location>
</feature>
<feature type="compositionally biased region" description="Basic and acidic residues" evidence="1">
    <location>
        <begin position="451"/>
        <end position="461"/>
    </location>
</feature>
<feature type="compositionally biased region" description="Basic and acidic residues" evidence="1">
    <location>
        <begin position="496"/>
        <end position="508"/>
    </location>
</feature>
<feature type="compositionally biased region" description="Polar residues" evidence="1">
    <location>
        <begin position="1334"/>
        <end position="1345"/>
    </location>
</feature>
<feature type="region of interest" description="Disordered" evidence="1">
    <location>
        <begin position="718"/>
        <end position="787"/>
    </location>
</feature>
<feature type="compositionally biased region" description="Low complexity" evidence="1">
    <location>
        <begin position="1141"/>
        <end position="1155"/>
    </location>
</feature>
<feature type="compositionally biased region" description="Polar residues" evidence="1">
    <location>
        <begin position="1188"/>
        <end position="1201"/>
    </location>
</feature>
<sequence length="1396" mass="154804">MTLLRGWLAQNIEQSLEEALVWLKSTCVAHENSYKSHEQFSYEQERLSIKLEKPGLIHLISVGPSLEPFSQQFCLLTHVQDSKAQDSMQSMMVSDGTTKIAAIFQQDFLNRYLEKHKRTLGEFIGETLAAEKLQLIPSFKPKGPQDVSGSARAVDIGGTIGNKLDAIKEFLNAENRGNTVYQNFELESQNTSTPSQSVMLATQDPASILELRREKSTVSDLDRPNLRTANSDVLAILQNGTAVQTADDSPHLSKLEQPLDSADTTELAQRLSPKSSFVVAGNLETGNETRLINDLQVQKSPRPSIDEQSNGNNSMPGDGRPNANNMTLEAMEPSSGKIYDNSPINEALPFQKTLSYNLHPYGRISKEQNDWCKRPDSVASFSDGRRSTPNLPPAILKSQLAFYENLLTTRASATAENAVQSSQASKPDSSQDTIETENGDDCKNNPGALRQSKDTEEHECTLENPQSKALLDSDDGHQSDSDSSDMTEVSCPSPERNSRPRQAIEENHTYQNSNGNRTNPPIEHSDDEDHHLDSELSDATEVSCPSSKRNSRPRQVVGENESMKRIADRENSLTMENSDRTHSSDSSDVPVLEARQETIPQSSPNVTENNATCAIKVKASTAPVPYPSNSLSDDEELEMDIPHVLGDEIRSENSPLSADVDNGVQSRKSPADDLPQFSQHQLEAAQRKSEVQVEKTPNHKKRLNTELLSDFVIPGTYNNPQNETIEDSLFVPESGRIQSPTLPKAPSQMIDTFGETPQDKNEPDNSKIQHSRDQQVSSRPSDHIAYPSAPRTQYFQSVPIPNLDGAISDGLHSPSRSPSISFLPLSQSSPEQGHDGDRPVKRQKLTDPLALQQVLGFSQEESPYKNRNEMVRANRREIREVLQRRSPMTGSGILSNDTEGTQNVALPEDSQMSRNIFEKDLPGSVISDQTFTLYKNLLPGQSSPPFNGRNTATTSILPGRTRPSSENSYQSKQQPTLLFEKYSNTYPRYKGSKRQFICALVYLEWLETPTRQPRASLWDDFVWFYTLYMDHVLDSRNRLSGIRFYNELGISDPYFTRSNNRTGPIITTESLKAALSPESPDYGVIEDLRGKYRSTASHPLIGPGSIRASSVRQQSSELNPVANTDTPLRSEASTHIEKFASQKSSQSSDRPPSSRNEGLSPTLQKKRRNHSKTIASRNGTPEDLSLPTVASISQSNSSKMPETNEPPSRASKEPGKALGRFFETPSQLSFLSDVRSPPHNSSPPLQNLASPQSLRKTPDGPSLVQTNSCELASPIHRGTPRIVSETDSSRKRRSQERLSKSSRGRSASPPPPRKIQKYTTDSNLPEKVDAGLENQEQQMSLGKSTKLSSIASTFSGKWEFGKYLAQRRRESGVRRSRLTPRTSFGLKPRSGRDNKG</sequence>
<dbReference type="HOGENOM" id="CLU_274162_0_0_1"/>
<gene>
    <name evidence="2" type="ORF">BcDW1_2834</name>
</gene>